<comment type="caution">
    <text evidence="1">The sequence shown here is derived from an EMBL/GenBank/DDBJ whole genome shotgun (WGS) entry which is preliminary data.</text>
</comment>
<dbReference type="EMBL" id="BKCJ011853341">
    <property type="protein sequence ID" value="GFD58461.1"/>
    <property type="molecule type" value="Genomic_DNA"/>
</dbReference>
<accession>A0A699XNL0</accession>
<feature type="non-terminal residue" evidence="1">
    <location>
        <position position="84"/>
    </location>
</feature>
<sequence>VANEPSVEEQHRFAVDEDFLELDDLANPEPALPNSEQPVVDDLPFDEVDEFFAFDFCNDSTTLNEMNPVISQHIQHLPYANLEY</sequence>
<protein>
    <submittedName>
        <fullName evidence="1">NAC domain-containing protein 17</fullName>
    </submittedName>
</protein>
<organism evidence="1">
    <name type="scientific">Tanacetum cinerariifolium</name>
    <name type="common">Dalmatian daisy</name>
    <name type="synonym">Chrysanthemum cinerariifolium</name>
    <dbReference type="NCBI Taxonomy" id="118510"/>
    <lineage>
        <taxon>Eukaryota</taxon>
        <taxon>Viridiplantae</taxon>
        <taxon>Streptophyta</taxon>
        <taxon>Embryophyta</taxon>
        <taxon>Tracheophyta</taxon>
        <taxon>Spermatophyta</taxon>
        <taxon>Magnoliopsida</taxon>
        <taxon>eudicotyledons</taxon>
        <taxon>Gunneridae</taxon>
        <taxon>Pentapetalae</taxon>
        <taxon>asterids</taxon>
        <taxon>campanulids</taxon>
        <taxon>Asterales</taxon>
        <taxon>Asteraceae</taxon>
        <taxon>Asteroideae</taxon>
        <taxon>Anthemideae</taxon>
        <taxon>Anthemidinae</taxon>
        <taxon>Tanacetum</taxon>
    </lineage>
</organism>
<proteinExistence type="predicted"/>
<name>A0A699XNL0_TANCI</name>
<dbReference type="AlphaFoldDB" id="A0A699XNL0"/>
<reference evidence="1" key="1">
    <citation type="journal article" date="2019" name="Sci. Rep.">
        <title>Draft genome of Tanacetum cinerariifolium, the natural source of mosquito coil.</title>
        <authorList>
            <person name="Yamashiro T."/>
            <person name="Shiraishi A."/>
            <person name="Satake H."/>
            <person name="Nakayama K."/>
        </authorList>
    </citation>
    <scope>NUCLEOTIDE SEQUENCE</scope>
</reference>
<gene>
    <name evidence="1" type="ORF">Tci_930430</name>
</gene>
<feature type="non-terminal residue" evidence="1">
    <location>
        <position position="1"/>
    </location>
</feature>
<evidence type="ECO:0000313" key="1">
    <source>
        <dbReference type="EMBL" id="GFD58461.1"/>
    </source>
</evidence>